<sequence>MVAEYSRVTVVGDHRRADVVLPSDELVGVLLPDVLELLGEPPAVAPHPRLLVTSTGHALPATATLATAGVPDGAVLRLVAAADSPPAPVVHDVAEQIIDASERLTWRWSPVSRRWTVTLAVVTLSVLAGALAYEIRPGRPGVVLLTAAATIASLLGAALARVREPAGTALILVGGALALDAGWAGASIAGFTTMQRLLLLAAEAGTLVALLGVATPLGAGGRIGGALGLALVGLWWVGEVAGLPAERLAALMAVVAVVLLGFLPRLALLMAGLPRLDDARAAGREVTRPDVDSAIAAAHRGLALAVAALAMSLATSGWLLAGHGGRWTLGLACLLTAIALSRARMYPLAGEMLALFAAAAVTLAALLLAWLRFSGGASGAALVTVAAAATACMLFLAGEPTDHVRVRIRRGVDRIEAAAVLATVPVAVGVFGTYDRLVHIF</sequence>
<evidence type="ECO:0000256" key="7">
    <source>
        <dbReference type="SAM" id="Phobius"/>
    </source>
</evidence>
<feature type="transmembrane region" description="Helical" evidence="7">
    <location>
        <begin position="417"/>
        <end position="434"/>
    </location>
</feature>
<keyword evidence="4 7" id="KW-0812">Transmembrane</keyword>
<feature type="transmembrane region" description="Helical" evidence="7">
    <location>
        <begin position="327"/>
        <end position="345"/>
    </location>
</feature>
<gene>
    <name evidence="9" type="ORF">AWW66_00180</name>
</gene>
<dbReference type="InterPro" id="IPR006707">
    <property type="entry name" value="T7SS_EccD"/>
</dbReference>
<protein>
    <recommendedName>
        <fullName evidence="8">EccD-like transmembrane domain-containing protein</fullName>
    </recommendedName>
</protein>
<evidence type="ECO:0000256" key="6">
    <source>
        <dbReference type="ARBA" id="ARBA00023136"/>
    </source>
</evidence>
<evidence type="ECO:0000256" key="2">
    <source>
        <dbReference type="ARBA" id="ARBA00006162"/>
    </source>
</evidence>
<keyword evidence="10" id="KW-1185">Reference proteome</keyword>
<keyword evidence="5 7" id="KW-1133">Transmembrane helix</keyword>
<feature type="domain" description="EccD-like transmembrane" evidence="8">
    <location>
        <begin position="112"/>
        <end position="437"/>
    </location>
</feature>
<comment type="caution">
    <text evidence="9">The sequence shown here is derived from an EMBL/GenBank/DDBJ whole genome shotgun (WGS) entry which is preliminary data.</text>
</comment>
<comment type="similarity">
    <text evidence="2">Belongs to the EccD/Snm4 family.</text>
</comment>
<evidence type="ECO:0000256" key="5">
    <source>
        <dbReference type="ARBA" id="ARBA00022989"/>
    </source>
</evidence>
<evidence type="ECO:0000256" key="4">
    <source>
        <dbReference type="ARBA" id="ARBA00022692"/>
    </source>
</evidence>
<dbReference type="Proteomes" id="UP000070620">
    <property type="component" value="Unassembled WGS sequence"/>
</dbReference>
<feature type="transmembrane region" description="Helical" evidence="7">
    <location>
        <begin position="377"/>
        <end position="397"/>
    </location>
</feature>
<feature type="transmembrane region" description="Helical" evidence="7">
    <location>
        <begin position="115"/>
        <end position="135"/>
    </location>
</feature>
<dbReference type="Pfam" id="PF19053">
    <property type="entry name" value="EccD"/>
    <property type="match status" value="1"/>
</dbReference>
<evidence type="ECO:0000259" key="8">
    <source>
        <dbReference type="Pfam" id="PF19053"/>
    </source>
</evidence>
<feature type="transmembrane region" description="Helical" evidence="7">
    <location>
        <begin position="250"/>
        <end position="271"/>
    </location>
</feature>
<evidence type="ECO:0000256" key="1">
    <source>
        <dbReference type="ARBA" id="ARBA00004651"/>
    </source>
</evidence>
<feature type="transmembrane region" description="Helical" evidence="7">
    <location>
        <begin position="197"/>
        <end position="214"/>
    </location>
</feature>
<comment type="subcellular location">
    <subcellularLocation>
        <location evidence="1">Cell membrane</location>
        <topology evidence="1">Multi-pass membrane protein</topology>
    </subcellularLocation>
</comment>
<dbReference type="NCBIfam" id="TIGR03920">
    <property type="entry name" value="T7SS_EccD"/>
    <property type="match status" value="1"/>
</dbReference>
<feature type="transmembrane region" description="Helical" evidence="7">
    <location>
        <begin position="169"/>
        <end position="191"/>
    </location>
</feature>
<name>A0A136PZN7_9ACTN</name>
<keyword evidence="3" id="KW-1003">Cell membrane</keyword>
<evidence type="ECO:0000313" key="9">
    <source>
        <dbReference type="EMBL" id="KXK63910.1"/>
    </source>
</evidence>
<feature type="transmembrane region" description="Helical" evidence="7">
    <location>
        <begin position="352"/>
        <end position="371"/>
    </location>
</feature>
<accession>A0A136PZN7</accession>
<feature type="transmembrane region" description="Helical" evidence="7">
    <location>
        <begin position="221"/>
        <end position="238"/>
    </location>
</feature>
<dbReference type="InterPro" id="IPR024962">
    <property type="entry name" value="YukD-like"/>
</dbReference>
<dbReference type="EMBL" id="LRQV01000001">
    <property type="protein sequence ID" value="KXK63910.1"/>
    <property type="molecule type" value="Genomic_DNA"/>
</dbReference>
<dbReference type="AlphaFoldDB" id="A0A136PZN7"/>
<dbReference type="GO" id="GO:0005886">
    <property type="term" value="C:plasma membrane"/>
    <property type="evidence" value="ECO:0007669"/>
    <property type="project" value="UniProtKB-SubCell"/>
</dbReference>
<reference evidence="9 10" key="1">
    <citation type="submission" date="2016-01" db="EMBL/GenBank/DDBJ databases">
        <title>Whole genome sequence and analysis of Micromonospora rosaria DSM 803, which can produce antibacterial substance rosamicin.</title>
        <authorList>
            <person name="Yang H."/>
            <person name="He X."/>
            <person name="Zhu D."/>
        </authorList>
    </citation>
    <scope>NUCLEOTIDE SEQUENCE [LARGE SCALE GENOMIC DNA]</scope>
    <source>
        <strain evidence="9 10">DSM 803</strain>
    </source>
</reference>
<evidence type="ECO:0000313" key="10">
    <source>
        <dbReference type="Proteomes" id="UP000070620"/>
    </source>
</evidence>
<dbReference type="Gene3D" id="3.10.20.90">
    <property type="entry name" value="Phosphatidylinositol 3-kinase Catalytic Subunit, Chain A, domain 1"/>
    <property type="match status" value="1"/>
</dbReference>
<proteinExistence type="inferred from homology"/>
<dbReference type="InterPro" id="IPR044049">
    <property type="entry name" value="EccD_transm"/>
</dbReference>
<keyword evidence="6 7" id="KW-0472">Membrane</keyword>
<dbReference type="Pfam" id="PF08817">
    <property type="entry name" value="YukD"/>
    <property type="match status" value="1"/>
</dbReference>
<evidence type="ECO:0000256" key="3">
    <source>
        <dbReference type="ARBA" id="ARBA00022475"/>
    </source>
</evidence>
<feature type="transmembrane region" description="Helical" evidence="7">
    <location>
        <begin position="141"/>
        <end position="162"/>
    </location>
</feature>
<organism evidence="9 10">
    <name type="scientific">Micromonospora rosaria</name>
    <dbReference type="NCBI Taxonomy" id="47874"/>
    <lineage>
        <taxon>Bacteria</taxon>
        <taxon>Bacillati</taxon>
        <taxon>Actinomycetota</taxon>
        <taxon>Actinomycetes</taxon>
        <taxon>Micromonosporales</taxon>
        <taxon>Micromonosporaceae</taxon>
        <taxon>Micromonospora</taxon>
    </lineage>
</organism>